<dbReference type="Pfam" id="PF12274">
    <property type="entry name" value="DUF3615"/>
    <property type="match status" value="1"/>
</dbReference>
<protein>
    <recommendedName>
        <fullName evidence="2">DUF3615 domain-containing protein</fullName>
    </recommendedName>
</protein>
<gene>
    <name evidence="3" type="ORF">TRITD_5Bv1G144160</name>
</gene>
<evidence type="ECO:0000313" key="3">
    <source>
        <dbReference type="EMBL" id="VAI33443.1"/>
    </source>
</evidence>
<evidence type="ECO:0000256" key="1">
    <source>
        <dbReference type="SAM" id="Coils"/>
    </source>
</evidence>
<keyword evidence="4" id="KW-1185">Reference proteome</keyword>
<name>A0A9R0XBE9_TRITD</name>
<dbReference type="EMBL" id="LT934120">
    <property type="protein sequence ID" value="VAI33443.1"/>
    <property type="molecule type" value="Genomic_DNA"/>
</dbReference>
<keyword evidence="1" id="KW-0175">Coiled coil</keyword>
<dbReference type="Proteomes" id="UP000324705">
    <property type="component" value="Chromosome 5B"/>
</dbReference>
<sequence length="250" mass="28339">MDSSGVFYTYPTLGDKPLQSLEEVASAVDSYANPNSNVMSDKMLSEKERAVRERLYFPDGTPKVYTRAQVVKRERDKVRRLVEALLDKRNDAEDRVDELEEIVHWQSICKGVEWYYHLNITVKTKGAADDAGSTSLFFVEVACDSNDITGYYINTFSRVDTDGQDRGATCNGCINNESDGMKHPRAASFKGGHMNIGFPLGFGPCNEKQWVDSRHSYEEMLKKEEERIRDHFEMLNICAANILVIDGNIK</sequence>
<evidence type="ECO:0000259" key="2">
    <source>
        <dbReference type="Pfam" id="PF12274"/>
    </source>
</evidence>
<feature type="domain" description="DUF3615" evidence="2">
    <location>
        <begin position="82"/>
        <end position="184"/>
    </location>
</feature>
<reference evidence="3 4" key="1">
    <citation type="submission" date="2017-09" db="EMBL/GenBank/DDBJ databases">
        <authorList>
            <consortium name="International Durum Wheat Genome Sequencing Consortium (IDWGSC)"/>
            <person name="Milanesi L."/>
        </authorList>
    </citation>
    <scope>NUCLEOTIDE SEQUENCE [LARGE SCALE GENOMIC DNA]</scope>
    <source>
        <strain evidence="4">cv. Svevo</strain>
    </source>
</reference>
<accession>A0A9R0XBE9</accession>
<dbReference type="AlphaFoldDB" id="A0A9R0XBE9"/>
<organism evidence="3 4">
    <name type="scientific">Triticum turgidum subsp. durum</name>
    <name type="common">Durum wheat</name>
    <name type="synonym">Triticum durum</name>
    <dbReference type="NCBI Taxonomy" id="4567"/>
    <lineage>
        <taxon>Eukaryota</taxon>
        <taxon>Viridiplantae</taxon>
        <taxon>Streptophyta</taxon>
        <taxon>Embryophyta</taxon>
        <taxon>Tracheophyta</taxon>
        <taxon>Spermatophyta</taxon>
        <taxon>Magnoliopsida</taxon>
        <taxon>Liliopsida</taxon>
        <taxon>Poales</taxon>
        <taxon>Poaceae</taxon>
        <taxon>BOP clade</taxon>
        <taxon>Pooideae</taxon>
        <taxon>Triticodae</taxon>
        <taxon>Triticeae</taxon>
        <taxon>Triticinae</taxon>
        <taxon>Triticum</taxon>
    </lineage>
</organism>
<proteinExistence type="predicted"/>
<dbReference type="PANTHER" id="PTHR33326">
    <property type="entry name" value="OS05G0543800 PROTEIN"/>
    <property type="match status" value="1"/>
</dbReference>
<evidence type="ECO:0000313" key="4">
    <source>
        <dbReference type="Proteomes" id="UP000324705"/>
    </source>
</evidence>
<dbReference type="InterPro" id="IPR022059">
    <property type="entry name" value="DUF3615"/>
</dbReference>
<dbReference type="Gramene" id="TRITD5Bv1G144160.1">
    <property type="protein sequence ID" value="TRITD5Bv1G144160.1"/>
    <property type="gene ID" value="TRITD5Bv1G144160"/>
</dbReference>
<feature type="coiled-coil region" evidence="1">
    <location>
        <begin position="68"/>
        <end position="102"/>
    </location>
</feature>
<dbReference type="PANTHER" id="PTHR33326:SF49">
    <property type="entry name" value="GENOME ASSEMBLY, CHROMOSOME: II"/>
    <property type="match status" value="1"/>
</dbReference>